<dbReference type="InterPro" id="IPR036942">
    <property type="entry name" value="Beta-barrel_TonB_sf"/>
</dbReference>
<comment type="subcellular location">
    <subcellularLocation>
        <location evidence="1 14">Cell outer membrane</location>
        <topology evidence="1 14">Multi-pass membrane protein</topology>
    </subcellularLocation>
</comment>
<evidence type="ECO:0000256" key="3">
    <source>
        <dbReference type="ARBA" id="ARBA00022448"/>
    </source>
</evidence>
<evidence type="ECO:0000256" key="11">
    <source>
        <dbReference type="ARBA" id="ARBA00023136"/>
    </source>
</evidence>
<dbReference type="Pfam" id="PF07660">
    <property type="entry name" value="STN"/>
    <property type="match status" value="1"/>
</dbReference>
<comment type="similarity">
    <text evidence="2 14 15">Belongs to the TonB-dependent receptor family.</text>
</comment>
<keyword evidence="7" id="KW-0732">Signal</keyword>
<dbReference type="InterPro" id="IPR010105">
    <property type="entry name" value="TonB_sidphr_rcpt"/>
</dbReference>
<evidence type="ECO:0000256" key="8">
    <source>
        <dbReference type="ARBA" id="ARBA00023004"/>
    </source>
</evidence>
<evidence type="ECO:0000256" key="15">
    <source>
        <dbReference type="RuleBase" id="RU003357"/>
    </source>
</evidence>
<dbReference type="GO" id="GO:0015344">
    <property type="term" value="F:siderophore uptake transmembrane transporter activity"/>
    <property type="evidence" value="ECO:0007669"/>
    <property type="project" value="TreeGrafter"/>
</dbReference>
<keyword evidence="5" id="KW-0410">Iron transport</keyword>
<accession>A0A272EQ50</accession>
<dbReference type="Gene3D" id="3.55.50.30">
    <property type="match status" value="1"/>
</dbReference>
<dbReference type="AlphaFoldDB" id="A0A272EQ50"/>
<keyword evidence="13 14" id="KW-0998">Cell outer membrane</keyword>
<dbReference type="SUPFAM" id="SSF56935">
    <property type="entry name" value="Porins"/>
    <property type="match status" value="1"/>
</dbReference>
<dbReference type="OrthoDB" id="174652at2"/>
<reference evidence="18 19" key="2">
    <citation type="submission" date="2017-07" db="EMBL/GenBank/DDBJ databases">
        <title>Candidatus Dactylopiibacterium carminicum, a nitrogen-fixing symbiont of the cochineal insect Dactylopius coccus and Dactylopius opuntiae (Hemiptera: Coccoidea: Dactylopiidae).</title>
        <authorList>
            <person name="Vera A."/>
        </authorList>
    </citation>
    <scope>NUCLEOTIDE SEQUENCE [LARGE SCALE GENOMIC DNA]</scope>
    <source>
        <strain evidence="18 19">NFDCM</strain>
    </source>
</reference>
<dbReference type="Proteomes" id="UP000216107">
    <property type="component" value="Unassembled WGS sequence"/>
</dbReference>
<evidence type="ECO:0000256" key="13">
    <source>
        <dbReference type="ARBA" id="ARBA00023237"/>
    </source>
</evidence>
<name>A0A272EQ50_9RHOO</name>
<keyword evidence="4 14" id="KW-1134">Transmembrane beta strand</keyword>
<dbReference type="InterPro" id="IPR012910">
    <property type="entry name" value="Plug_dom"/>
</dbReference>
<dbReference type="InterPro" id="IPR000531">
    <property type="entry name" value="Beta-barrel_TonB"/>
</dbReference>
<evidence type="ECO:0000256" key="9">
    <source>
        <dbReference type="ARBA" id="ARBA00023065"/>
    </source>
</evidence>
<dbReference type="SMART" id="SM00965">
    <property type="entry name" value="STN"/>
    <property type="match status" value="1"/>
</dbReference>
<reference evidence="17 20" key="1">
    <citation type="submission" date="2016-08" db="EMBL/GenBank/DDBJ databases">
        <title>Candidatus Dactylopiibacterium carminicum genome sequence.</title>
        <authorList>
            <person name="Ramirez-Puebla S.T."/>
            <person name="Ormeno-Orrillo E."/>
            <person name="Vera-Ponce De Leon A."/>
            <person name="Luis L."/>
            <person name="Sanchez-Flores A."/>
            <person name="Monica R."/>
            <person name="Martinez-Romero E."/>
        </authorList>
    </citation>
    <scope>NUCLEOTIDE SEQUENCE [LARGE SCALE GENOMIC DNA]</scope>
    <source>
        <strain evidence="17">END1</strain>
    </source>
</reference>
<dbReference type="InterPro" id="IPR011662">
    <property type="entry name" value="Secretin/TonB_short_N"/>
</dbReference>
<dbReference type="PROSITE" id="PS52016">
    <property type="entry name" value="TONB_DEPENDENT_REC_3"/>
    <property type="match status" value="1"/>
</dbReference>
<evidence type="ECO:0000256" key="4">
    <source>
        <dbReference type="ARBA" id="ARBA00022452"/>
    </source>
</evidence>
<evidence type="ECO:0000313" key="20">
    <source>
        <dbReference type="Proteomes" id="UP000623509"/>
    </source>
</evidence>
<dbReference type="InterPro" id="IPR037066">
    <property type="entry name" value="Plug_dom_sf"/>
</dbReference>
<keyword evidence="3 14" id="KW-0813">Transport</keyword>
<keyword evidence="10 15" id="KW-0798">TonB box</keyword>
<dbReference type="Gene3D" id="2.170.130.10">
    <property type="entry name" value="TonB-dependent receptor, plug domain"/>
    <property type="match status" value="1"/>
</dbReference>
<keyword evidence="9" id="KW-0406">Ion transport</keyword>
<feature type="domain" description="Secretin/TonB short N-terminal" evidence="16">
    <location>
        <begin position="79"/>
        <end position="129"/>
    </location>
</feature>
<dbReference type="GO" id="GO:0009279">
    <property type="term" value="C:cell outer membrane"/>
    <property type="evidence" value="ECO:0007669"/>
    <property type="project" value="UniProtKB-SubCell"/>
</dbReference>
<protein>
    <submittedName>
        <fullName evidence="18">TonB-dependent siderophore receptor</fullName>
    </submittedName>
</protein>
<gene>
    <name evidence="17" type="ORF">BGI27_14555</name>
    <name evidence="18" type="ORF">CGU29_14170</name>
</gene>
<evidence type="ECO:0000313" key="18">
    <source>
        <dbReference type="EMBL" id="PAS91840.1"/>
    </source>
</evidence>
<dbReference type="Proteomes" id="UP000623509">
    <property type="component" value="Unassembled WGS sequence"/>
</dbReference>
<sequence length="736" mass="79605">MKPCFTGHDNLMKRKTMTCSTPPLFRHTPVALAILAAGSLLGPTPGNAQAQTIQSARHYEIPAGPLDQALNRFAAEAGILLTIDASLTAGKQSTGLKGDTSPAAGLQKLLQGTGLEAVPGNNGWQLRRAPVPVSGETTLAPVTVSAQVERNGVTEGSGSYTATGPSTTATGLALTLRETPQSISVLTRQQIEDQNLTTLGEAAKYVTGISASSSDSDRTDLYSRGFYIDSYQYDGVPAAALNDFFGTSTIDPILYDRIEVVRGATGLLTGAGNPGASVNLIRKRASSKKFTGSASLGLGSWNDRRATVDISTPLTEGGRIRARVAAMAEERDSHLDRYHANNRALLATVEADLAPSTTLRIGWEHQSKRPDGVTWGGLPMVYTDGTATQWRRSFSIGTDWTYWDTTNDTVYAGLEHQFDNDWSLRAHVSRLESDYESKLLYLLRQPDSNGEGLGAYPNFSRQSITQDSANVQATGPFELLGQQHEAVVGLTNSESRYIYGNYAYTASAIGDIFQWDGSYPEPVWGDFRPLGDDRTRQSALYGALRLSLADSLKLIAGGRQSRWKMTGLTTVREHKQFTPYAGLIYDLDPVYTAYASYTDIFQPQDYRDTSGAYLAPVIGKNYEAGVKAAYLGGQLNTSLAVFRVEQDNVAVLDGDNLVAGTTTNAYRATKGATSKGFEVEVTGALTKGWQVASGFSRTIASDAAGERLYPRRSDNQWHLFNSYRLPGTWSESPPVH</sequence>
<evidence type="ECO:0000256" key="6">
    <source>
        <dbReference type="ARBA" id="ARBA00022692"/>
    </source>
</evidence>
<comment type="caution">
    <text evidence="18">The sequence shown here is derived from an EMBL/GenBank/DDBJ whole genome shotgun (WGS) entry which is preliminary data.</text>
</comment>
<keyword evidence="6 14" id="KW-0812">Transmembrane</keyword>
<keyword evidence="8" id="KW-0408">Iron</keyword>
<dbReference type="EMBL" id="MDUX01000059">
    <property type="protein sequence ID" value="KAF7598188.1"/>
    <property type="molecule type" value="Genomic_DNA"/>
</dbReference>
<dbReference type="PANTHER" id="PTHR32552:SF74">
    <property type="entry name" value="HYDROXAMATE SIDEROPHORE RECEPTOR FHUE"/>
    <property type="match status" value="1"/>
</dbReference>
<dbReference type="InterPro" id="IPR039426">
    <property type="entry name" value="TonB-dep_rcpt-like"/>
</dbReference>
<dbReference type="Gene3D" id="2.40.170.20">
    <property type="entry name" value="TonB-dependent receptor, beta-barrel domain"/>
    <property type="match status" value="1"/>
</dbReference>
<keyword evidence="12 18" id="KW-0675">Receptor</keyword>
<evidence type="ECO:0000259" key="16">
    <source>
        <dbReference type="SMART" id="SM00965"/>
    </source>
</evidence>
<evidence type="ECO:0000256" key="14">
    <source>
        <dbReference type="PROSITE-ProRule" id="PRU01360"/>
    </source>
</evidence>
<evidence type="ECO:0000256" key="7">
    <source>
        <dbReference type="ARBA" id="ARBA00022729"/>
    </source>
</evidence>
<evidence type="ECO:0000256" key="1">
    <source>
        <dbReference type="ARBA" id="ARBA00004571"/>
    </source>
</evidence>
<dbReference type="GO" id="GO:0038023">
    <property type="term" value="F:signaling receptor activity"/>
    <property type="evidence" value="ECO:0007669"/>
    <property type="project" value="InterPro"/>
</dbReference>
<dbReference type="GO" id="GO:0015891">
    <property type="term" value="P:siderophore transport"/>
    <property type="evidence" value="ECO:0007669"/>
    <property type="project" value="InterPro"/>
</dbReference>
<dbReference type="NCBIfam" id="TIGR01783">
    <property type="entry name" value="TonB-siderophor"/>
    <property type="match status" value="1"/>
</dbReference>
<evidence type="ECO:0000313" key="17">
    <source>
        <dbReference type="EMBL" id="KAF7598188.1"/>
    </source>
</evidence>
<keyword evidence="20" id="KW-1185">Reference proteome</keyword>
<evidence type="ECO:0000256" key="2">
    <source>
        <dbReference type="ARBA" id="ARBA00009810"/>
    </source>
</evidence>
<evidence type="ECO:0000256" key="12">
    <source>
        <dbReference type="ARBA" id="ARBA00023170"/>
    </source>
</evidence>
<dbReference type="Pfam" id="PF07715">
    <property type="entry name" value="Plug"/>
    <property type="match status" value="1"/>
</dbReference>
<dbReference type="Pfam" id="PF00593">
    <property type="entry name" value="TonB_dep_Rec_b-barrel"/>
    <property type="match status" value="1"/>
</dbReference>
<dbReference type="FunFam" id="2.170.130.10:FF:000010">
    <property type="entry name" value="Ferripyoverdine receptor"/>
    <property type="match status" value="1"/>
</dbReference>
<dbReference type="CDD" id="cd01347">
    <property type="entry name" value="ligand_gated_channel"/>
    <property type="match status" value="1"/>
</dbReference>
<keyword evidence="11 14" id="KW-0472">Membrane</keyword>
<proteinExistence type="inferred from homology"/>
<dbReference type="PANTHER" id="PTHR32552">
    <property type="entry name" value="FERRICHROME IRON RECEPTOR-RELATED"/>
    <property type="match status" value="1"/>
</dbReference>
<dbReference type="EMBL" id="NMRN01000057">
    <property type="protein sequence ID" value="PAS91840.1"/>
    <property type="molecule type" value="Genomic_DNA"/>
</dbReference>
<organism evidence="18 19">
    <name type="scientific">Candidatus Dactylopiibacterium carminicum</name>
    <dbReference type="NCBI Taxonomy" id="857335"/>
    <lineage>
        <taxon>Bacteria</taxon>
        <taxon>Pseudomonadati</taxon>
        <taxon>Pseudomonadota</taxon>
        <taxon>Betaproteobacteria</taxon>
        <taxon>Rhodocyclales</taxon>
        <taxon>Rhodocyclaceae</taxon>
        <taxon>Candidatus Dactylopiibacterium</taxon>
    </lineage>
</organism>
<evidence type="ECO:0000256" key="5">
    <source>
        <dbReference type="ARBA" id="ARBA00022496"/>
    </source>
</evidence>
<evidence type="ECO:0000313" key="19">
    <source>
        <dbReference type="Proteomes" id="UP000216107"/>
    </source>
</evidence>
<evidence type="ECO:0000256" key="10">
    <source>
        <dbReference type="ARBA" id="ARBA00023077"/>
    </source>
</evidence>